<evidence type="ECO:0000313" key="2">
    <source>
        <dbReference type="Proteomes" id="UP000078540"/>
    </source>
</evidence>
<dbReference type="EMBL" id="KQ976703">
    <property type="protein sequence ID" value="KYM77197.1"/>
    <property type="molecule type" value="Genomic_DNA"/>
</dbReference>
<accession>A0A195AYT2</accession>
<protein>
    <submittedName>
        <fullName evidence="1">Uncharacterized protein</fullName>
    </submittedName>
</protein>
<proteinExistence type="predicted"/>
<gene>
    <name evidence="1" type="ORF">ALC53_12492</name>
</gene>
<dbReference type="Proteomes" id="UP000078540">
    <property type="component" value="Unassembled WGS sequence"/>
</dbReference>
<evidence type="ECO:0000313" key="1">
    <source>
        <dbReference type="EMBL" id="KYM77197.1"/>
    </source>
</evidence>
<organism evidence="1 2">
    <name type="scientific">Atta colombica</name>
    <dbReference type="NCBI Taxonomy" id="520822"/>
    <lineage>
        <taxon>Eukaryota</taxon>
        <taxon>Metazoa</taxon>
        <taxon>Ecdysozoa</taxon>
        <taxon>Arthropoda</taxon>
        <taxon>Hexapoda</taxon>
        <taxon>Insecta</taxon>
        <taxon>Pterygota</taxon>
        <taxon>Neoptera</taxon>
        <taxon>Endopterygota</taxon>
        <taxon>Hymenoptera</taxon>
        <taxon>Apocrita</taxon>
        <taxon>Aculeata</taxon>
        <taxon>Formicoidea</taxon>
        <taxon>Formicidae</taxon>
        <taxon>Myrmicinae</taxon>
        <taxon>Atta</taxon>
    </lineage>
</organism>
<reference evidence="1 2" key="1">
    <citation type="submission" date="2015-09" db="EMBL/GenBank/DDBJ databases">
        <title>Atta colombica WGS genome.</title>
        <authorList>
            <person name="Nygaard S."/>
            <person name="Hu H."/>
            <person name="Boomsma J."/>
            <person name="Zhang G."/>
        </authorList>
    </citation>
    <scope>NUCLEOTIDE SEQUENCE [LARGE SCALE GENOMIC DNA]</scope>
    <source>
        <strain evidence="1">Treedump-2</strain>
        <tissue evidence="1">Whole body</tissue>
    </source>
</reference>
<dbReference type="AlphaFoldDB" id="A0A195AYT2"/>
<keyword evidence="2" id="KW-1185">Reference proteome</keyword>
<sequence length="115" mass="13514">MTRPSPEKTLNFAFDGPLTCVRMRVWLRRMRIAPIIHDDRRRKDGGYDRNFTNTASERVSIAISRLTDPRLLAVLHDRLTLWFGDIVSQDVRNGRWTDGLPPEWRWKRLLLVGSL</sequence>
<name>A0A195AYT2_9HYME</name>